<dbReference type="NCBIfam" id="NF009466">
    <property type="entry name" value="PRK12826.1-2"/>
    <property type="match status" value="1"/>
</dbReference>
<dbReference type="PRINTS" id="PR00081">
    <property type="entry name" value="GDHRDH"/>
</dbReference>
<dbReference type="EC" id="1.1.1.100" evidence="3"/>
<dbReference type="EMBL" id="CP117522">
    <property type="protein sequence ID" value="WNE95274.1"/>
    <property type="molecule type" value="Genomic_DNA"/>
</dbReference>
<dbReference type="PRINTS" id="PR00080">
    <property type="entry name" value="SDRFAMILY"/>
</dbReference>
<dbReference type="InterPro" id="IPR057326">
    <property type="entry name" value="KR_dom"/>
</dbReference>
<evidence type="ECO:0000256" key="1">
    <source>
        <dbReference type="ARBA" id="ARBA00006484"/>
    </source>
</evidence>
<evidence type="ECO:0000313" key="3">
    <source>
        <dbReference type="EMBL" id="WNE95274.1"/>
    </source>
</evidence>
<dbReference type="Proteomes" id="UP001305606">
    <property type="component" value="Chromosome"/>
</dbReference>
<organism evidence="3 4">
    <name type="scientific">Streptomyces luomodiensis</name>
    <dbReference type="NCBI Taxonomy" id="3026192"/>
    <lineage>
        <taxon>Bacteria</taxon>
        <taxon>Bacillati</taxon>
        <taxon>Actinomycetota</taxon>
        <taxon>Actinomycetes</taxon>
        <taxon>Kitasatosporales</taxon>
        <taxon>Streptomycetaceae</taxon>
        <taxon>Streptomyces</taxon>
    </lineage>
</organism>
<reference evidence="3 4" key="1">
    <citation type="submission" date="2023-02" db="EMBL/GenBank/DDBJ databases">
        <title>Streptomyces sp. SCA4-21 with antifungal activity against Fusarium oxysporum f. sp. cubense, Streptomyces sp. SCA2-17 with antifungal activity against Fusarium oxysporum f. sp. cubense.</title>
        <authorList>
            <person name="Qi D."/>
        </authorList>
    </citation>
    <scope>NUCLEOTIDE SEQUENCE [LARGE SCALE GENOMIC DNA]</scope>
    <source>
        <strain evidence="3 4">SCA4-21</strain>
    </source>
</reference>
<evidence type="ECO:0000313" key="4">
    <source>
        <dbReference type="Proteomes" id="UP001305606"/>
    </source>
</evidence>
<dbReference type="InterPro" id="IPR050259">
    <property type="entry name" value="SDR"/>
</dbReference>
<dbReference type="InterPro" id="IPR002347">
    <property type="entry name" value="SDR_fam"/>
</dbReference>
<dbReference type="GO" id="GO:0004316">
    <property type="term" value="F:3-oxoacyl-[acyl-carrier-protein] reductase (NADPH) activity"/>
    <property type="evidence" value="ECO:0007669"/>
    <property type="project" value="UniProtKB-EC"/>
</dbReference>
<dbReference type="InterPro" id="IPR020904">
    <property type="entry name" value="Sc_DH/Rdtase_CS"/>
</dbReference>
<dbReference type="SMART" id="SM00822">
    <property type="entry name" value="PKS_KR"/>
    <property type="match status" value="1"/>
</dbReference>
<feature type="domain" description="Ketoreductase" evidence="2">
    <location>
        <begin position="2"/>
        <end position="177"/>
    </location>
</feature>
<dbReference type="SUPFAM" id="SSF51735">
    <property type="entry name" value="NAD(P)-binding Rossmann-fold domains"/>
    <property type="match status" value="1"/>
</dbReference>
<sequence>MTGASRGIGAAVARELAATGRPVIVGFRQDETAAKQTVADIERAGGTALACRADVTEADGVEALFRTAEEAYGRVLVLVNNAGIRADQVFAAMEPSDWHAVLDTNLSAVYRTMHRALPVMSRARFGRIVNIGSVLGSRSLPGVANYAAAKAGLEGLTRSVAVEVARRGITVNTVAPGLVETELVADVEFLRRSARTAIPARRAAQPAEIASCVRFLAAPEAGYLTGTTITVDGGLSAAAFVPHVPKD</sequence>
<dbReference type="Pfam" id="PF13561">
    <property type="entry name" value="adh_short_C2"/>
    <property type="match status" value="1"/>
</dbReference>
<dbReference type="InterPro" id="IPR036291">
    <property type="entry name" value="NAD(P)-bd_dom_sf"/>
</dbReference>
<keyword evidence="4" id="KW-1185">Reference proteome</keyword>
<dbReference type="PROSITE" id="PS00061">
    <property type="entry name" value="ADH_SHORT"/>
    <property type="match status" value="1"/>
</dbReference>
<dbReference type="Gene3D" id="3.40.50.720">
    <property type="entry name" value="NAD(P)-binding Rossmann-like Domain"/>
    <property type="match status" value="1"/>
</dbReference>
<name>A0ABY9UZJ2_9ACTN</name>
<protein>
    <submittedName>
        <fullName evidence="3">3-oxoacyl-ACP reductase FabG</fullName>
        <ecNumber evidence="3">1.1.1.100</ecNumber>
    </submittedName>
</protein>
<gene>
    <name evidence="3" type="primary">fabG</name>
    <name evidence="3" type="ORF">PS467_07880</name>
</gene>
<dbReference type="PANTHER" id="PTHR42879:SF2">
    <property type="entry name" value="3-OXOACYL-[ACYL-CARRIER-PROTEIN] REDUCTASE FABG"/>
    <property type="match status" value="1"/>
</dbReference>
<comment type="similarity">
    <text evidence="1">Belongs to the short-chain dehydrogenases/reductases (SDR) family.</text>
</comment>
<dbReference type="PANTHER" id="PTHR42879">
    <property type="entry name" value="3-OXOACYL-(ACYL-CARRIER-PROTEIN) REDUCTASE"/>
    <property type="match status" value="1"/>
</dbReference>
<evidence type="ECO:0000259" key="2">
    <source>
        <dbReference type="SMART" id="SM00822"/>
    </source>
</evidence>
<keyword evidence="3" id="KW-0560">Oxidoreductase</keyword>
<proteinExistence type="inferred from homology"/>
<accession>A0ABY9UZJ2</accession>
<dbReference type="RefSeq" id="WP_311034626.1">
    <property type="nucleotide sequence ID" value="NZ_CP117522.1"/>
</dbReference>